<dbReference type="PRINTS" id="PR00950">
    <property type="entry name" value="TYPE3IMSPROT"/>
</dbReference>
<evidence type="ECO:0000313" key="3">
    <source>
        <dbReference type="EMBL" id="WAB81720.1"/>
    </source>
</evidence>
<feature type="region of interest" description="Disordered" evidence="1">
    <location>
        <begin position="1"/>
        <end position="22"/>
    </location>
</feature>
<dbReference type="SUPFAM" id="SSF160544">
    <property type="entry name" value="EscU C-terminal domain-like"/>
    <property type="match status" value="1"/>
</dbReference>
<dbReference type="Gene3D" id="6.10.250.2080">
    <property type="match status" value="1"/>
</dbReference>
<name>A0A9E8MLB6_9MICO</name>
<dbReference type="Gene3D" id="3.40.1690.10">
    <property type="entry name" value="secretion proteins EscU"/>
    <property type="match status" value="1"/>
</dbReference>
<protein>
    <submittedName>
        <fullName evidence="3">EscU/YscU/HrcU family type III secretion system export apparatus switch protein</fullName>
    </submittedName>
</protein>
<dbReference type="PANTHER" id="PTHR30531:SF12">
    <property type="entry name" value="FLAGELLAR BIOSYNTHETIC PROTEIN FLHB"/>
    <property type="match status" value="1"/>
</dbReference>
<evidence type="ECO:0000256" key="2">
    <source>
        <dbReference type="SAM" id="Phobius"/>
    </source>
</evidence>
<feature type="compositionally biased region" description="Basic and acidic residues" evidence="1">
    <location>
        <begin position="1"/>
        <end position="21"/>
    </location>
</feature>
<dbReference type="RefSeq" id="WP_267781509.1">
    <property type="nucleotide sequence ID" value="NZ_CP113089.1"/>
</dbReference>
<dbReference type="Proteomes" id="UP001164706">
    <property type="component" value="Chromosome"/>
</dbReference>
<dbReference type="InterPro" id="IPR006135">
    <property type="entry name" value="T3SS_substrate_exporter"/>
</dbReference>
<keyword evidence="2" id="KW-0472">Membrane</keyword>
<sequence>MSDSQERTEKATPKKLRDATRKGRLGTSQDLASWLGIGAAGLVLPGIIEAATAEGTGQMLMIGTVVRDPDPEVALGALETALGGVLVVLAPLLVIVVITALAGSVVQGGMRLRPFTTKVEQFNLVSGVKRLFGLQAWWEGGKALMKTAVVAAVLTAVISGLLPFLASSASLPVGAVLETAVQGIASVLQAAVAAGLVLAVIDVLVVAKRNQKHTRMTRKELTDENKNTDGDPLIKAQRRARQLATSRNRMIAAVADADVVLVNPTHIAVALRYDASKGAPRVVAKGSGLIAARIREKGEQCGVPLVRDVPLARAVHAACEIGREIPAELYEAVARVLALVMAMRAAGSTPRGIIDGAVAPGRRSR</sequence>
<dbReference type="PANTHER" id="PTHR30531">
    <property type="entry name" value="FLAGELLAR BIOSYNTHETIC PROTEIN FLHB"/>
    <property type="match status" value="1"/>
</dbReference>
<feature type="transmembrane region" description="Helical" evidence="2">
    <location>
        <begin position="186"/>
        <end position="207"/>
    </location>
</feature>
<organism evidence="3 4">
    <name type="scientific">Microcella daejeonensis</name>
    <dbReference type="NCBI Taxonomy" id="2994971"/>
    <lineage>
        <taxon>Bacteria</taxon>
        <taxon>Bacillati</taxon>
        <taxon>Actinomycetota</taxon>
        <taxon>Actinomycetes</taxon>
        <taxon>Micrococcales</taxon>
        <taxon>Microbacteriaceae</taxon>
        <taxon>Microcella</taxon>
    </lineage>
</organism>
<evidence type="ECO:0000313" key="4">
    <source>
        <dbReference type="Proteomes" id="UP001164706"/>
    </source>
</evidence>
<feature type="transmembrane region" description="Helical" evidence="2">
    <location>
        <begin position="73"/>
        <end position="106"/>
    </location>
</feature>
<evidence type="ECO:0000256" key="1">
    <source>
        <dbReference type="SAM" id="MobiDB-lite"/>
    </source>
</evidence>
<dbReference type="KEGG" id="mdb:OVN18_01490"/>
<proteinExistence type="predicted"/>
<dbReference type="AlphaFoldDB" id="A0A9E8MLB6"/>
<dbReference type="GO" id="GO:0009306">
    <property type="term" value="P:protein secretion"/>
    <property type="evidence" value="ECO:0007669"/>
    <property type="project" value="InterPro"/>
</dbReference>
<reference evidence="3" key="1">
    <citation type="submission" date="2022-11" db="EMBL/GenBank/DDBJ databases">
        <title>Description of Microcella daejonensis nov. sp, isolated from riverside soil.</title>
        <authorList>
            <person name="Molina K.M."/>
            <person name="Kim S.B."/>
        </authorList>
    </citation>
    <scope>NUCLEOTIDE SEQUENCE</scope>
    <source>
        <strain evidence="3">MMS21-STM12</strain>
    </source>
</reference>
<keyword evidence="2" id="KW-1133">Transmembrane helix</keyword>
<keyword evidence="4" id="KW-1185">Reference proteome</keyword>
<dbReference type="InterPro" id="IPR029025">
    <property type="entry name" value="T3SS_substrate_exporter_C"/>
</dbReference>
<gene>
    <name evidence="3" type="ORF">OVN18_01490</name>
</gene>
<dbReference type="Pfam" id="PF01312">
    <property type="entry name" value="Bac_export_2"/>
    <property type="match status" value="1"/>
</dbReference>
<keyword evidence="2" id="KW-0812">Transmembrane</keyword>
<dbReference type="EMBL" id="CP113089">
    <property type="protein sequence ID" value="WAB81720.1"/>
    <property type="molecule type" value="Genomic_DNA"/>
</dbReference>
<dbReference type="GO" id="GO:0005886">
    <property type="term" value="C:plasma membrane"/>
    <property type="evidence" value="ECO:0007669"/>
    <property type="project" value="TreeGrafter"/>
</dbReference>
<accession>A0A9E8MLB6</accession>
<feature type="transmembrane region" description="Helical" evidence="2">
    <location>
        <begin position="31"/>
        <end position="53"/>
    </location>
</feature>
<feature type="transmembrane region" description="Helical" evidence="2">
    <location>
        <begin position="148"/>
        <end position="166"/>
    </location>
</feature>